<evidence type="ECO:0000313" key="2">
    <source>
        <dbReference type="EMBL" id="ADY51786.1"/>
    </source>
</evidence>
<dbReference type="Gene3D" id="3.40.50.150">
    <property type="entry name" value="Vaccinia Virus protein VP39"/>
    <property type="match status" value="1"/>
</dbReference>
<keyword evidence="3" id="KW-1185">Reference proteome</keyword>
<dbReference type="SUPFAM" id="SSF53335">
    <property type="entry name" value="S-adenosyl-L-methionine-dependent methyltransferases"/>
    <property type="match status" value="1"/>
</dbReference>
<dbReference type="InterPro" id="IPR029063">
    <property type="entry name" value="SAM-dependent_MTases_sf"/>
</dbReference>
<dbReference type="RefSeq" id="WP_013632285.1">
    <property type="nucleotide sequence ID" value="NC_015177.1"/>
</dbReference>
<organism evidence="2 3">
    <name type="scientific">Pseudopedobacter saltans (strain ATCC 51119 / DSM 12145 / JCM 21818 / CCUG 39354 / LMG 10337 / NBRC 100064 / NCIMB 13643)</name>
    <name type="common">Pedobacter saltans</name>
    <dbReference type="NCBI Taxonomy" id="762903"/>
    <lineage>
        <taxon>Bacteria</taxon>
        <taxon>Pseudomonadati</taxon>
        <taxon>Bacteroidota</taxon>
        <taxon>Sphingobacteriia</taxon>
        <taxon>Sphingobacteriales</taxon>
        <taxon>Sphingobacteriaceae</taxon>
        <taxon>Pseudopedobacter</taxon>
    </lineage>
</organism>
<name>F0SD29_PSESL</name>
<dbReference type="OrthoDB" id="3896938at2"/>
<dbReference type="Proteomes" id="UP000000310">
    <property type="component" value="Chromosome"/>
</dbReference>
<dbReference type="InterPro" id="IPR013216">
    <property type="entry name" value="Methyltransf_11"/>
</dbReference>
<sequence>MKKIKDLLNFKIRLLIFSIRYKIKRLYTKKGKYYCVCCNTSVRSFLSFGLVPRENAICPVCNSLERTRLLKYYIINETDIFIGNKKILHFAPEPILSLCLRKLSKQYVSADIRKDYADREEDIQRLTFSDDEFDYIICSCVLGHVEDEAKAVEEMYRVLKVGGKAFIITLLNTEIYETLEDDSIGTPSQRFEHYGEYDLLRLHGEDFLERLKRPNVFVEKMDYADRFSVEEKQKFSLGDKKREIIYVATKIS</sequence>
<keyword evidence="2" id="KW-0808">Transferase</keyword>
<reference evidence="3" key="2">
    <citation type="submission" date="2011-02" db="EMBL/GenBank/DDBJ databases">
        <title>The complete genome of Pedobacter saltans DSM 12145.</title>
        <authorList>
            <consortium name="US DOE Joint Genome Institute (JGI-PGF)"/>
            <person name="Lucas S."/>
            <person name="Copeland A."/>
            <person name="Lapidus A."/>
            <person name="Bruce D."/>
            <person name="Goodwin L."/>
            <person name="Pitluck S."/>
            <person name="Kyrpides N."/>
            <person name="Mavromatis K."/>
            <person name="Pagani I."/>
            <person name="Ivanova N."/>
            <person name="Ovchinnikova G."/>
            <person name="Lu M."/>
            <person name="Detter J.C."/>
            <person name="Han C."/>
            <person name="Land M."/>
            <person name="Hauser L."/>
            <person name="Markowitz V."/>
            <person name="Cheng J.-F."/>
            <person name="Hugenholtz P."/>
            <person name="Woyke T."/>
            <person name="Wu D."/>
            <person name="Tindall B."/>
            <person name="Pomrenke H.G."/>
            <person name="Brambilla E."/>
            <person name="Klenk H.-P."/>
            <person name="Eisen J.A."/>
        </authorList>
    </citation>
    <scope>NUCLEOTIDE SEQUENCE [LARGE SCALE GENOMIC DNA]</scope>
    <source>
        <strain evidence="3">ATCC 51119 / DSM 12145 / JCM 21818 / LMG 10337 / NBRC 100064 / NCIMB 13643</strain>
    </source>
</reference>
<dbReference type="KEGG" id="psn:Pedsa_1218"/>
<protein>
    <submittedName>
        <fullName evidence="2">Methyltransferase type 11</fullName>
    </submittedName>
</protein>
<dbReference type="GO" id="GO:0032259">
    <property type="term" value="P:methylation"/>
    <property type="evidence" value="ECO:0007669"/>
    <property type="project" value="UniProtKB-KW"/>
</dbReference>
<keyword evidence="2" id="KW-0489">Methyltransferase</keyword>
<dbReference type="eggNOG" id="COG2226">
    <property type="taxonomic scope" value="Bacteria"/>
</dbReference>
<dbReference type="AlphaFoldDB" id="F0SD29"/>
<evidence type="ECO:0000259" key="1">
    <source>
        <dbReference type="Pfam" id="PF08241"/>
    </source>
</evidence>
<dbReference type="EMBL" id="CP002545">
    <property type="protein sequence ID" value="ADY51786.1"/>
    <property type="molecule type" value="Genomic_DNA"/>
</dbReference>
<dbReference type="HOGENOM" id="CLU_071512_0_0_10"/>
<feature type="domain" description="Methyltransferase type 11" evidence="1">
    <location>
        <begin position="119"/>
        <end position="167"/>
    </location>
</feature>
<proteinExistence type="predicted"/>
<dbReference type="CDD" id="cd02440">
    <property type="entry name" value="AdoMet_MTases"/>
    <property type="match status" value="1"/>
</dbReference>
<dbReference type="GO" id="GO:0008757">
    <property type="term" value="F:S-adenosylmethionine-dependent methyltransferase activity"/>
    <property type="evidence" value="ECO:0007669"/>
    <property type="project" value="InterPro"/>
</dbReference>
<accession>F0SD29</accession>
<dbReference type="Pfam" id="PF08241">
    <property type="entry name" value="Methyltransf_11"/>
    <property type="match status" value="1"/>
</dbReference>
<reference evidence="2 3" key="1">
    <citation type="journal article" date="2011" name="Stand. Genomic Sci.">
        <title>Complete genome sequence of the gliding, heparinolytic Pedobacter saltans type strain (113).</title>
        <authorList>
            <person name="Liolios K."/>
            <person name="Sikorski J."/>
            <person name="Lu M."/>
            <person name="Nolan M."/>
            <person name="Lapidus A."/>
            <person name="Lucas S."/>
            <person name="Hammon N."/>
            <person name="Deshpande S."/>
            <person name="Cheng J.F."/>
            <person name="Tapia R."/>
            <person name="Han C."/>
            <person name="Goodwin L."/>
            <person name="Pitluck S."/>
            <person name="Huntemann M."/>
            <person name="Ivanova N."/>
            <person name="Pagani I."/>
            <person name="Mavromatis K."/>
            <person name="Ovchinikova G."/>
            <person name="Pati A."/>
            <person name="Chen A."/>
            <person name="Palaniappan K."/>
            <person name="Land M."/>
            <person name="Hauser L."/>
            <person name="Brambilla E.M."/>
            <person name="Kotsyurbenko O."/>
            <person name="Rohde M."/>
            <person name="Tindall B.J."/>
            <person name="Abt B."/>
            <person name="Goker M."/>
            <person name="Detter J.C."/>
            <person name="Woyke T."/>
            <person name="Bristow J."/>
            <person name="Eisen J.A."/>
            <person name="Markowitz V."/>
            <person name="Hugenholtz P."/>
            <person name="Klenk H.P."/>
            <person name="Kyrpides N.C."/>
        </authorList>
    </citation>
    <scope>NUCLEOTIDE SEQUENCE [LARGE SCALE GENOMIC DNA]</scope>
    <source>
        <strain evidence="3">ATCC 51119 / DSM 12145 / JCM 21818 / LMG 10337 / NBRC 100064 / NCIMB 13643</strain>
    </source>
</reference>
<gene>
    <name evidence="2" type="ordered locus">Pedsa_1218</name>
</gene>
<dbReference type="STRING" id="762903.Pedsa_1218"/>
<evidence type="ECO:0000313" key="3">
    <source>
        <dbReference type="Proteomes" id="UP000000310"/>
    </source>
</evidence>